<reference evidence="3 4" key="1">
    <citation type="submission" date="2024-02" db="EMBL/GenBank/DDBJ databases">
        <title>A novel Gemmatimonadota bacterium.</title>
        <authorList>
            <person name="Du Z.-J."/>
            <person name="Ye Y.-Q."/>
        </authorList>
    </citation>
    <scope>NUCLEOTIDE SEQUENCE [LARGE SCALE GENOMIC DNA]</scope>
    <source>
        <strain evidence="3 4">DH-20</strain>
    </source>
</reference>
<gene>
    <name evidence="3" type="ORF">WI372_10230</name>
</gene>
<feature type="domain" description="DUF4159" evidence="2">
    <location>
        <begin position="91"/>
        <end position="296"/>
    </location>
</feature>
<dbReference type="InterPro" id="IPR025297">
    <property type="entry name" value="DUF4159"/>
</dbReference>
<dbReference type="Gene3D" id="3.40.50.12140">
    <property type="entry name" value="Domain of unknown function DUF4159"/>
    <property type="match status" value="1"/>
</dbReference>
<feature type="chain" id="PRO_5047496535" evidence="1">
    <location>
        <begin position="24"/>
        <end position="298"/>
    </location>
</feature>
<comment type="caution">
    <text evidence="3">The sequence shown here is derived from an EMBL/GenBank/DDBJ whole genome shotgun (WGS) entry which is preliminary data.</text>
</comment>
<dbReference type="Proteomes" id="UP001484239">
    <property type="component" value="Unassembled WGS sequence"/>
</dbReference>
<name>A0ABU9EB81_9BACT</name>
<keyword evidence="4" id="KW-1185">Reference proteome</keyword>
<keyword evidence="1" id="KW-0732">Signal</keyword>
<accession>A0ABU9EB81</accession>
<evidence type="ECO:0000313" key="4">
    <source>
        <dbReference type="Proteomes" id="UP001484239"/>
    </source>
</evidence>
<sequence length="298" mass="33342">MRSFPTLLAVAAVAASGATFVHLAPRFTTGPSDVRTPVAADAPDLASAPSLAESATRFFGSPPVIELPQTPQDPDRIREFFFTRAAYTSYGGFGRRGGGSWRTDFPEADRHFMVVLKRLTNLDGYDDYNAITLTDPALRRYPFLYALEVGRMSLTGPEIQGLRDYLEAGGFLVIDDFWGGQEWQNFEYEMARVLPGREIVDLTLDHPLFSTFYDIEEVRQTPAIGRGVNGVPTWERPDAQVPLVRGIYDDEGRLMVVINFNTDLGDAWEHAENPFYPLEYSTYAYQVGVNMVVYGMSH</sequence>
<dbReference type="RefSeq" id="WP_405286841.1">
    <property type="nucleotide sequence ID" value="NZ_JBBHLI010000005.1"/>
</dbReference>
<organism evidence="3 4">
    <name type="scientific">Gaopeijia maritima</name>
    <dbReference type="NCBI Taxonomy" id="3119007"/>
    <lineage>
        <taxon>Bacteria</taxon>
        <taxon>Pseudomonadati</taxon>
        <taxon>Gemmatimonadota</taxon>
        <taxon>Longimicrobiia</taxon>
        <taxon>Gaopeijiales</taxon>
        <taxon>Gaopeijiaceae</taxon>
        <taxon>Gaopeijia</taxon>
    </lineage>
</organism>
<proteinExistence type="predicted"/>
<dbReference type="Pfam" id="PF13709">
    <property type="entry name" value="DUF4159"/>
    <property type="match status" value="1"/>
</dbReference>
<dbReference type="EMBL" id="JBBHLI010000005">
    <property type="protein sequence ID" value="MEK9501352.1"/>
    <property type="molecule type" value="Genomic_DNA"/>
</dbReference>
<evidence type="ECO:0000259" key="2">
    <source>
        <dbReference type="Pfam" id="PF13709"/>
    </source>
</evidence>
<evidence type="ECO:0000313" key="3">
    <source>
        <dbReference type="EMBL" id="MEK9501352.1"/>
    </source>
</evidence>
<evidence type="ECO:0000256" key="1">
    <source>
        <dbReference type="SAM" id="SignalP"/>
    </source>
</evidence>
<protein>
    <submittedName>
        <fullName evidence="3">DUF4159 domain-containing protein</fullName>
    </submittedName>
</protein>
<feature type="signal peptide" evidence="1">
    <location>
        <begin position="1"/>
        <end position="23"/>
    </location>
</feature>